<dbReference type="AlphaFoldDB" id="A0A916WPV2"/>
<dbReference type="GO" id="GO:0016787">
    <property type="term" value="F:hydrolase activity"/>
    <property type="evidence" value="ECO:0007669"/>
    <property type="project" value="UniProtKB-KW"/>
</dbReference>
<evidence type="ECO:0000313" key="6">
    <source>
        <dbReference type="EMBL" id="GGB18321.1"/>
    </source>
</evidence>
<dbReference type="InterPro" id="IPR027417">
    <property type="entry name" value="P-loop_NTPase"/>
</dbReference>
<feature type="region of interest" description="Disordered" evidence="4">
    <location>
        <begin position="630"/>
        <end position="651"/>
    </location>
</feature>
<dbReference type="GO" id="GO:0005524">
    <property type="term" value="F:ATP binding"/>
    <property type="evidence" value="ECO:0007669"/>
    <property type="project" value="UniProtKB-KW"/>
</dbReference>
<keyword evidence="7" id="KW-1185">Reference proteome</keyword>
<comment type="caution">
    <text evidence="6">The sequence shown here is derived from an EMBL/GenBank/DDBJ whole genome shotgun (WGS) entry which is preliminary data.</text>
</comment>
<evidence type="ECO:0000256" key="2">
    <source>
        <dbReference type="ARBA" id="ARBA00022801"/>
    </source>
</evidence>
<dbReference type="InterPro" id="IPR045455">
    <property type="entry name" value="NrS-1_pol-like_helicase"/>
</dbReference>
<name>A0A916WPV2_9ACTN</name>
<keyword evidence="2" id="KW-0378">Hydrolase</keyword>
<dbReference type="EMBL" id="BMGC01000002">
    <property type="protein sequence ID" value="GGB18321.1"/>
    <property type="molecule type" value="Genomic_DNA"/>
</dbReference>
<dbReference type="Pfam" id="PF19263">
    <property type="entry name" value="DUF5906"/>
    <property type="match status" value="1"/>
</dbReference>
<dbReference type="Gene3D" id="3.40.50.300">
    <property type="entry name" value="P-loop containing nucleotide triphosphate hydrolases"/>
    <property type="match status" value="1"/>
</dbReference>
<dbReference type="PANTHER" id="PTHR35372:SF2">
    <property type="entry name" value="SF3 HELICASE DOMAIN-CONTAINING PROTEIN"/>
    <property type="match status" value="1"/>
</dbReference>
<evidence type="ECO:0000313" key="7">
    <source>
        <dbReference type="Proteomes" id="UP000621454"/>
    </source>
</evidence>
<keyword evidence="3" id="KW-0067">ATP-binding</keyword>
<dbReference type="PANTHER" id="PTHR35372">
    <property type="entry name" value="ATP BINDING PROTEIN-RELATED"/>
    <property type="match status" value="1"/>
</dbReference>
<feature type="compositionally biased region" description="Low complexity" evidence="4">
    <location>
        <begin position="1"/>
        <end position="18"/>
    </location>
</feature>
<sequence length="677" mass="74631">MGTTTHTTASASDGASGARDMRAMTEDEVIAAATKKFLRGTDRPEALRGSPQRAKAELLKATNLALAAWCKAREQEPRGIRELYPRQAAELLLAYNRVVLIPTDDGENRDSAMLAVYDADEGCHVEAFGSSNRLTGWMREVFYTAKGSYLDECLRAIRDLAPLRRQCEDSDLVFFEDCVYHVSTGEREPHSPDRVVLSKVRTRMPLTEPPLPVITRADGTSWDPWSWLVETMGSEQGARTILELVNWAMRPRSFRDDKVVMLYAEDGSNGKGTVLEMLRCILGGSTGRRCVSIPLEAFGGATDSFMLTQLIGAVANLSDESNPDGFMASSGLLKAISSHDSIQVNRKHKDPVSVKLYVPMIFSVNRLPKIKDKTGAVDRRLFIVKFNKRFMDKGTEIAKDPAIKADYVKRDGVREWLVWQAMQLGAIDSLTETAEVSAALDSYRENNDSVVAFWAEFGEVFAGSGLDSLPLDMLHDAYVGWMRGTRKGSVPVEKRAFLDRLVPEATGSGLWRDERDGNDNRKKPRLTGWIGSDGAKFVIEHFGEFGKVRLVPRDGNSKSDFEEELTGYGQLARWTRMVNTPSGTIARAQSLPSRCPALTRVTATKYGFGEFYAAASAVAASDRAVEQAIADAEQQQAPATGSGRRPAHETDERVAAILDKWTRDLARAPEIEGGDAA</sequence>
<dbReference type="SUPFAM" id="SSF52540">
    <property type="entry name" value="P-loop containing nucleoside triphosphate hydrolases"/>
    <property type="match status" value="1"/>
</dbReference>
<dbReference type="InterPro" id="IPR006500">
    <property type="entry name" value="Helicase_put_C_phage/plasmid"/>
</dbReference>
<evidence type="ECO:0000256" key="3">
    <source>
        <dbReference type="ARBA" id="ARBA00022840"/>
    </source>
</evidence>
<feature type="compositionally biased region" description="Low complexity" evidence="4">
    <location>
        <begin position="630"/>
        <end position="639"/>
    </location>
</feature>
<proteinExistence type="predicted"/>
<dbReference type="Proteomes" id="UP000621454">
    <property type="component" value="Unassembled WGS sequence"/>
</dbReference>
<evidence type="ECO:0000259" key="5">
    <source>
        <dbReference type="PROSITE" id="PS51206"/>
    </source>
</evidence>
<gene>
    <name evidence="6" type="ORF">GCM10011489_02990</name>
</gene>
<organism evidence="6 7">
    <name type="scientific">Gordonia jinhuaensis</name>
    <dbReference type="NCBI Taxonomy" id="1517702"/>
    <lineage>
        <taxon>Bacteria</taxon>
        <taxon>Bacillati</taxon>
        <taxon>Actinomycetota</taxon>
        <taxon>Actinomycetes</taxon>
        <taxon>Mycobacteriales</taxon>
        <taxon>Gordoniaceae</taxon>
        <taxon>Gordonia</taxon>
    </lineage>
</organism>
<protein>
    <recommendedName>
        <fullName evidence="5">SF3 helicase domain-containing protein</fullName>
    </recommendedName>
</protein>
<dbReference type="NCBIfam" id="TIGR01613">
    <property type="entry name" value="primase_Cterm"/>
    <property type="match status" value="1"/>
</dbReference>
<reference evidence="6" key="1">
    <citation type="journal article" date="2014" name="Int. J. Syst. Evol. Microbiol.">
        <title>Complete genome sequence of Corynebacterium casei LMG S-19264T (=DSM 44701T), isolated from a smear-ripened cheese.</title>
        <authorList>
            <consortium name="US DOE Joint Genome Institute (JGI-PGF)"/>
            <person name="Walter F."/>
            <person name="Albersmeier A."/>
            <person name="Kalinowski J."/>
            <person name="Ruckert C."/>
        </authorList>
    </citation>
    <scope>NUCLEOTIDE SEQUENCE</scope>
    <source>
        <strain evidence="6">CGMCC 1.12827</strain>
    </source>
</reference>
<dbReference type="InterPro" id="IPR014015">
    <property type="entry name" value="Helicase_SF3_DNA-vir"/>
</dbReference>
<evidence type="ECO:0000256" key="4">
    <source>
        <dbReference type="SAM" id="MobiDB-lite"/>
    </source>
</evidence>
<accession>A0A916WPV2</accession>
<dbReference type="PROSITE" id="PS51206">
    <property type="entry name" value="SF3_HELICASE_1"/>
    <property type="match status" value="1"/>
</dbReference>
<reference evidence="6" key="2">
    <citation type="submission" date="2020-09" db="EMBL/GenBank/DDBJ databases">
        <authorList>
            <person name="Sun Q."/>
            <person name="Zhou Y."/>
        </authorList>
    </citation>
    <scope>NUCLEOTIDE SEQUENCE</scope>
    <source>
        <strain evidence="6">CGMCC 1.12827</strain>
    </source>
</reference>
<evidence type="ECO:0000256" key="1">
    <source>
        <dbReference type="ARBA" id="ARBA00022741"/>
    </source>
</evidence>
<keyword evidence="1" id="KW-0547">Nucleotide-binding</keyword>
<dbReference type="InterPro" id="IPR051620">
    <property type="entry name" value="ORF904-like_C"/>
</dbReference>
<feature type="region of interest" description="Disordered" evidence="4">
    <location>
        <begin position="1"/>
        <end position="21"/>
    </location>
</feature>
<feature type="domain" description="SF3 helicase" evidence="5">
    <location>
        <begin position="223"/>
        <end position="399"/>
    </location>
</feature>